<sequence>MEKHCRRRRMRRSAFNSDAADGRRDAPDVQPSLGDASRARQQQLQTTSRDSRPDRRDPPDLPEHPELRATKLLFSYTSVKLMCECVIVTL</sequence>
<gene>
    <name evidence="2" type="ORF">ACAOBT_LOCUS7129</name>
</gene>
<feature type="compositionally biased region" description="Basic residues" evidence="1">
    <location>
        <begin position="1"/>
        <end position="12"/>
    </location>
</feature>
<feature type="region of interest" description="Disordered" evidence="1">
    <location>
        <begin position="1"/>
        <end position="66"/>
    </location>
</feature>
<organism evidence="2 3">
    <name type="scientific">Acanthoscelides obtectus</name>
    <name type="common">Bean weevil</name>
    <name type="synonym">Bruchus obtectus</name>
    <dbReference type="NCBI Taxonomy" id="200917"/>
    <lineage>
        <taxon>Eukaryota</taxon>
        <taxon>Metazoa</taxon>
        <taxon>Ecdysozoa</taxon>
        <taxon>Arthropoda</taxon>
        <taxon>Hexapoda</taxon>
        <taxon>Insecta</taxon>
        <taxon>Pterygota</taxon>
        <taxon>Neoptera</taxon>
        <taxon>Endopterygota</taxon>
        <taxon>Coleoptera</taxon>
        <taxon>Polyphaga</taxon>
        <taxon>Cucujiformia</taxon>
        <taxon>Chrysomeloidea</taxon>
        <taxon>Chrysomelidae</taxon>
        <taxon>Bruchinae</taxon>
        <taxon>Bruchini</taxon>
        <taxon>Acanthoscelides</taxon>
    </lineage>
</organism>
<dbReference type="AlphaFoldDB" id="A0A9P0K7H7"/>
<evidence type="ECO:0000313" key="3">
    <source>
        <dbReference type="Proteomes" id="UP001152888"/>
    </source>
</evidence>
<feature type="compositionally biased region" description="Basic and acidic residues" evidence="1">
    <location>
        <begin position="49"/>
        <end position="66"/>
    </location>
</feature>
<name>A0A9P0K7H7_ACAOB</name>
<dbReference type="EMBL" id="CAKOFQ010006740">
    <property type="protein sequence ID" value="CAH1966936.1"/>
    <property type="molecule type" value="Genomic_DNA"/>
</dbReference>
<evidence type="ECO:0000313" key="2">
    <source>
        <dbReference type="EMBL" id="CAH1966936.1"/>
    </source>
</evidence>
<reference evidence="2" key="1">
    <citation type="submission" date="2022-03" db="EMBL/GenBank/DDBJ databases">
        <authorList>
            <person name="Sayadi A."/>
        </authorList>
    </citation>
    <scope>NUCLEOTIDE SEQUENCE</scope>
</reference>
<proteinExistence type="predicted"/>
<keyword evidence="3" id="KW-1185">Reference proteome</keyword>
<accession>A0A9P0K7H7</accession>
<dbReference type="Proteomes" id="UP001152888">
    <property type="component" value="Unassembled WGS sequence"/>
</dbReference>
<protein>
    <submittedName>
        <fullName evidence="2">Uncharacterized protein</fullName>
    </submittedName>
</protein>
<comment type="caution">
    <text evidence="2">The sequence shown here is derived from an EMBL/GenBank/DDBJ whole genome shotgun (WGS) entry which is preliminary data.</text>
</comment>
<evidence type="ECO:0000256" key="1">
    <source>
        <dbReference type="SAM" id="MobiDB-lite"/>
    </source>
</evidence>